<organism evidence="7 8">
    <name type="scientific">Diversispora eburnea</name>
    <dbReference type="NCBI Taxonomy" id="1213867"/>
    <lineage>
        <taxon>Eukaryota</taxon>
        <taxon>Fungi</taxon>
        <taxon>Fungi incertae sedis</taxon>
        <taxon>Mucoromycota</taxon>
        <taxon>Glomeromycotina</taxon>
        <taxon>Glomeromycetes</taxon>
        <taxon>Diversisporales</taxon>
        <taxon>Diversisporaceae</taxon>
        <taxon>Diversispora</taxon>
    </lineage>
</organism>
<dbReference type="Pfam" id="PF00249">
    <property type="entry name" value="Myb_DNA-binding"/>
    <property type="match status" value="1"/>
</dbReference>
<dbReference type="GO" id="GO:0019185">
    <property type="term" value="C:snRNA-activating protein complex"/>
    <property type="evidence" value="ECO:0007669"/>
    <property type="project" value="TreeGrafter"/>
</dbReference>
<evidence type="ECO:0000259" key="5">
    <source>
        <dbReference type="PROSITE" id="PS50090"/>
    </source>
</evidence>
<dbReference type="SMART" id="SM00717">
    <property type="entry name" value="SANT"/>
    <property type="match status" value="2"/>
</dbReference>
<evidence type="ECO:0000313" key="7">
    <source>
        <dbReference type="EMBL" id="CAG8497854.1"/>
    </source>
</evidence>
<dbReference type="PROSITE" id="PS50090">
    <property type="entry name" value="MYB_LIKE"/>
    <property type="match status" value="2"/>
</dbReference>
<gene>
    <name evidence="7" type="ORF">DEBURN_LOCUS4517</name>
</gene>
<keyword evidence="1" id="KW-0805">Transcription regulation</keyword>
<dbReference type="InterPro" id="IPR051575">
    <property type="entry name" value="Myb-like_DNA-bd"/>
</dbReference>
<keyword evidence="4" id="KW-0539">Nucleus</keyword>
<protein>
    <submittedName>
        <fullName evidence="7">7302_t:CDS:1</fullName>
    </submittedName>
</protein>
<dbReference type="Gene3D" id="1.10.10.60">
    <property type="entry name" value="Homeodomain-like"/>
    <property type="match status" value="1"/>
</dbReference>
<dbReference type="Proteomes" id="UP000789706">
    <property type="component" value="Unassembled WGS sequence"/>
</dbReference>
<feature type="domain" description="HTH myb-type" evidence="6">
    <location>
        <begin position="16"/>
        <end position="67"/>
    </location>
</feature>
<evidence type="ECO:0000256" key="1">
    <source>
        <dbReference type="ARBA" id="ARBA00023015"/>
    </source>
</evidence>
<sequence length="117" mass="14026">MSMMQIHNEEKQVEYRKGHFSNEEDELIKKYIKEHEKYNWNEVSVFVGTRSSKQCRERYFGHLDESVKKDPLTPSQVKLIGEFIKENGFKWAKLSRKLNSGHTPNMLKNKWHQQISK</sequence>
<feature type="domain" description="Myb-like" evidence="5">
    <location>
        <begin position="64"/>
        <end position="115"/>
    </location>
</feature>
<reference evidence="7" key="1">
    <citation type="submission" date="2021-06" db="EMBL/GenBank/DDBJ databases">
        <authorList>
            <person name="Kallberg Y."/>
            <person name="Tangrot J."/>
            <person name="Rosling A."/>
        </authorList>
    </citation>
    <scope>NUCLEOTIDE SEQUENCE</scope>
    <source>
        <strain evidence="7">AZ414A</strain>
    </source>
</reference>
<keyword evidence="2" id="KW-0238">DNA-binding</keyword>
<dbReference type="SUPFAM" id="SSF46689">
    <property type="entry name" value="Homeodomain-like"/>
    <property type="match status" value="1"/>
</dbReference>
<evidence type="ECO:0000313" key="8">
    <source>
        <dbReference type="Proteomes" id="UP000789706"/>
    </source>
</evidence>
<dbReference type="AlphaFoldDB" id="A0A9N8ZJM7"/>
<name>A0A9N8ZJM7_9GLOM</name>
<keyword evidence="8" id="KW-1185">Reference proteome</keyword>
<keyword evidence="3" id="KW-0804">Transcription</keyword>
<evidence type="ECO:0000256" key="4">
    <source>
        <dbReference type="ARBA" id="ARBA00023242"/>
    </source>
</evidence>
<dbReference type="PANTHER" id="PTHR46621">
    <property type="entry name" value="SNRNA-ACTIVATING PROTEIN COMPLEX SUBUNIT 4"/>
    <property type="match status" value="1"/>
</dbReference>
<feature type="domain" description="Myb-like" evidence="5">
    <location>
        <begin position="12"/>
        <end position="63"/>
    </location>
</feature>
<proteinExistence type="predicted"/>
<dbReference type="PROSITE" id="PS51294">
    <property type="entry name" value="HTH_MYB"/>
    <property type="match status" value="2"/>
</dbReference>
<feature type="domain" description="HTH myb-type" evidence="6">
    <location>
        <begin position="68"/>
        <end position="117"/>
    </location>
</feature>
<dbReference type="InterPro" id="IPR001005">
    <property type="entry name" value="SANT/Myb"/>
</dbReference>
<dbReference type="PANTHER" id="PTHR46621:SF1">
    <property type="entry name" value="SNRNA-ACTIVATING PROTEIN COMPLEX SUBUNIT 4"/>
    <property type="match status" value="1"/>
</dbReference>
<dbReference type="InterPro" id="IPR017930">
    <property type="entry name" value="Myb_dom"/>
</dbReference>
<evidence type="ECO:0000259" key="6">
    <source>
        <dbReference type="PROSITE" id="PS51294"/>
    </source>
</evidence>
<dbReference type="GO" id="GO:0042796">
    <property type="term" value="P:snRNA transcription by RNA polymerase III"/>
    <property type="evidence" value="ECO:0007669"/>
    <property type="project" value="TreeGrafter"/>
</dbReference>
<dbReference type="GO" id="GO:0000978">
    <property type="term" value="F:RNA polymerase II cis-regulatory region sequence-specific DNA binding"/>
    <property type="evidence" value="ECO:0007669"/>
    <property type="project" value="TreeGrafter"/>
</dbReference>
<evidence type="ECO:0000256" key="3">
    <source>
        <dbReference type="ARBA" id="ARBA00023163"/>
    </source>
</evidence>
<dbReference type="GO" id="GO:0001006">
    <property type="term" value="F:RNA polymerase III type 3 promoter sequence-specific DNA binding"/>
    <property type="evidence" value="ECO:0007669"/>
    <property type="project" value="TreeGrafter"/>
</dbReference>
<dbReference type="OrthoDB" id="2143914at2759"/>
<dbReference type="InterPro" id="IPR009057">
    <property type="entry name" value="Homeodomain-like_sf"/>
</dbReference>
<dbReference type="EMBL" id="CAJVPK010000347">
    <property type="protein sequence ID" value="CAG8497854.1"/>
    <property type="molecule type" value="Genomic_DNA"/>
</dbReference>
<dbReference type="GO" id="GO:0042795">
    <property type="term" value="P:snRNA transcription by RNA polymerase II"/>
    <property type="evidence" value="ECO:0007669"/>
    <property type="project" value="TreeGrafter"/>
</dbReference>
<evidence type="ECO:0000256" key="2">
    <source>
        <dbReference type="ARBA" id="ARBA00023125"/>
    </source>
</evidence>
<comment type="caution">
    <text evidence="7">The sequence shown here is derived from an EMBL/GenBank/DDBJ whole genome shotgun (WGS) entry which is preliminary data.</text>
</comment>
<accession>A0A9N8ZJM7</accession>
<dbReference type="CDD" id="cd00167">
    <property type="entry name" value="SANT"/>
    <property type="match status" value="1"/>
</dbReference>